<dbReference type="AlphaFoldDB" id="A0A1Y1LLA9"/>
<gene>
    <name evidence="4" type="ORF">PPYR_06370</name>
    <name evidence="3" type="ORF">PPYR_11932</name>
</gene>
<protein>
    <recommendedName>
        <fullName evidence="1">Integrase core domain-containing protein</fullName>
    </recommendedName>
</protein>
<dbReference type="EMBL" id="VVIM01000008">
    <property type="protein sequence ID" value="KAB0795093.1"/>
    <property type="molecule type" value="Genomic_DNA"/>
</dbReference>
<dbReference type="PANTHER" id="PTHR46791">
    <property type="entry name" value="EXPRESSED PROTEIN"/>
    <property type="match status" value="1"/>
</dbReference>
<dbReference type="OrthoDB" id="6747988at2759"/>
<organism evidence="2">
    <name type="scientific">Photinus pyralis</name>
    <name type="common">Common eastern firefly</name>
    <name type="synonym">Lampyris pyralis</name>
    <dbReference type="NCBI Taxonomy" id="7054"/>
    <lineage>
        <taxon>Eukaryota</taxon>
        <taxon>Metazoa</taxon>
        <taxon>Ecdysozoa</taxon>
        <taxon>Arthropoda</taxon>
        <taxon>Hexapoda</taxon>
        <taxon>Insecta</taxon>
        <taxon>Pterygota</taxon>
        <taxon>Neoptera</taxon>
        <taxon>Endopterygota</taxon>
        <taxon>Coleoptera</taxon>
        <taxon>Polyphaga</taxon>
        <taxon>Elateriformia</taxon>
        <taxon>Elateroidea</taxon>
        <taxon>Lampyridae</taxon>
        <taxon>Lampyrinae</taxon>
        <taxon>Photinus</taxon>
    </lineage>
</organism>
<name>A0A1Y1LLA9_PHOPY</name>
<dbReference type="PANTHER" id="PTHR46791:SF13">
    <property type="entry name" value="CLR5 DOMAIN-CONTAINING PROTEIN"/>
    <property type="match status" value="1"/>
</dbReference>
<evidence type="ECO:0000259" key="1">
    <source>
        <dbReference type="Pfam" id="PF24764"/>
    </source>
</evidence>
<dbReference type="InterPro" id="IPR058913">
    <property type="entry name" value="Integrase_dom_put"/>
</dbReference>
<evidence type="ECO:0000313" key="3">
    <source>
        <dbReference type="EMBL" id="KAB0795093.1"/>
    </source>
</evidence>
<reference evidence="3" key="3">
    <citation type="submission" date="2019-08" db="EMBL/GenBank/DDBJ databases">
        <authorList>
            <consortium name="Photinus pyralis genome working group"/>
            <person name="Fallon T.R."/>
            <person name="Sander Lower S.E."/>
            <person name="Weng J.-K."/>
        </authorList>
    </citation>
    <scope>NUCLEOTIDE SEQUENCE</scope>
    <source>
        <strain evidence="3">1611_PpyrPB1</strain>
        <tissue evidence="3">Whole body</tissue>
    </source>
</reference>
<reference evidence="2" key="1">
    <citation type="journal article" date="2016" name="Sci. Rep.">
        <title>Molecular characterization of firefly nuptial gifts: a multi-omics approach sheds light on postcopulatory sexual selection.</title>
        <authorList>
            <person name="Al-Wathiqui N."/>
            <person name="Fallon T.R."/>
            <person name="South A."/>
            <person name="Weng J.K."/>
            <person name="Lewis S.M."/>
        </authorList>
    </citation>
    <scope>NUCLEOTIDE SEQUENCE</scope>
</reference>
<dbReference type="Pfam" id="PF24764">
    <property type="entry name" value="rva_4"/>
    <property type="match status" value="1"/>
</dbReference>
<sequence length="386" mass="45277">MEELISFYFRMGLQQCEIVSCLALNHSIFISDRHLRRLLRKLNLFRRQNYSDITDVANFIENSVHQHSQLHGYRWMYLKCLQAHFVVTQEVVRLLLHIIDPVGVDIRTRRRLRRRQYKNKGPNFLWHMDCYDKLKPFGICISGCIDGFSRRIMWLYAGNNTSDPSVIAAYYLLTLKSIGGCPRTVRADMGTENGLVKEIQINLRNQALTDDGHSLLPPFLYGKSTSNQRIESWWSILRKHHSQFWLNLFHKLREDGNFSGDFLDKNLIQFCFLKIIQDELDTVALEWNLHRISGSRNSVSPRGRPFTLYHMPQIYDTTDNICHIPINEISNFDEFCAFPSNCPCDRDVYELSVILMIENDLHLARNAHDATDLYLYLRAKIVDLMI</sequence>
<dbReference type="Proteomes" id="UP000327044">
    <property type="component" value="Unassembled WGS sequence"/>
</dbReference>
<feature type="domain" description="Integrase core" evidence="1">
    <location>
        <begin position="117"/>
        <end position="298"/>
    </location>
</feature>
<dbReference type="InParanoid" id="A0A1Y1LLA9"/>
<dbReference type="EMBL" id="VVIM01000004">
    <property type="protein sequence ID" value="KAB0800630.1"/>
    <property type="molecule type" value="Genomic_DNA"/>
</dbReference>
<evidence type="ECO:0000313" key="4">
    <source>
        <dbReference type="EMBL" id="KAB0800630.1"/>
    </source>
</evidence>
<evidence type="ECO:0000313" key="2">
    <source>
        <dbReference type="EMBL" id="JAV74439.1"/>
    </source>
</evidence>
<proteinExistence type="predicted"/>
<evidence type="ECO:0000313" key="5">
    <source>
        <dbReference type="Proteomes" id="UP000327044"/>
    </source>
</evidence>
<dbReference type="EMBL" id="GEZM01052560">
    <property type="protein sequence ID" value="JAV74439.1"/>
    <property type="molecule type" value="Transcribed_RNA"/>
</dbReference>
<accession>A0A1Y1LLA9</accession>
<reference evidence="3 5" key="2">
    <citation type="journal article" date="2018" name="Elife">
        <title>Firefly genomes illuminate parallel origins of bioluminescence in beetles.</title>
        <authorList>
            <person name="Fallon T.R."/>
            <person name="Lower S.E."/>
            <person name="Chang C.H."/>
            <person name="Bessho-Uehara M."/>
            <person name="Martin G.J."/>
            <person name="Bewick A.J."/>
            <person name="Behringer M."/>
            <person name="Debat H.J."/>
            <person name="Wong I."/>
            <person name="Day J.C."/>
            <person name="Suvorov A."/>
            <person name="Silva C.J."/>
            <person name="Stanger-Hall K.F."/>
            <person name="Hall D.W."/>
            <person name="Schmitz R.J."/>
            <person name="Nelson D.R."/>
            <person name="Lewis S.M."/>
            <person name="Shigenobu S."/>
            <person name="Bybee S.M."/>
            <person name="Larracuente A.M."/>
            <person name="Oba Y."/>
            <person name="Weng J.K."/>
        </authorList>
    </citation>
    <scope>NUCLEOTIDE SEQUENCE [LARGE SCALE GENOMIC DNA]</scope>
    <source>
        <strain evidence="3">1611_PpyrPB1</strain>
        <tissue evidence="3">Whole body</tissue>
    </source>
</reference>
<keyword evidence="5" id="KW-1185">Reference proteome</keyword>